<dbReference type="InterPro" id="IPR002130">
    <property type="entry name" value="Cyclophilin-type_PPIase_dom"/>
</dbReference>
<evidence type="ECO:0000259" key="5">
    <source>
        <dbReference type="PROSITE" id="PS50072"/>
    </source>
</evidence>
<keyword evidence="1 3" id="KW-0697">Rotamase</keyword>
<protein>
    <recommendedName>
        <fullName evidence="3">Peptidyl-prolyl cis-trans isomerase</fullName>
        <shortName evidence="3">PPIase</shortName>
        <ecNumber evidence="3">5.2.1.8</ecNumber>
    </recommendedName>
</protein>
<evidence type="ECO:0000256" key="1">
    <source>
        <dbReference type="ARBA" id="ARBA00023110"/>
    </source>
</evidence>
<dbReference type="InterPro" id="IPR044666">
    <property type="entry name" value="Cyclophilin_A-like"/>
</dbReference>
<feature type="domain" description="PPIase cyclophilin-type" evidence="5">
    <location>
        <begin position="45"/>
        <end position="176"/>
    </location>
</feature>
<keyword evidence="2 3" id="KW-0413">Isomerase</keyword>
<dbReference type="PANTHER" id="PTHR45625:SF4">
    <property type="entry name" value="PEPTIDYLPROLYL ISOMERASE DOMAIN AND WD REPEAT-CONTAINING PROTEIN 1"/>
    <property type="match status" value="1"/>
</dbReference>
<comment type="catalytic activity">
    <reaction evidence="3">
        <text>[protein]-peptidylproline (omega=180) = [protein]-peptidylproline (omega=0)</text>
        <dbReference type="Rhea" id="RHEA:16237"/>
        <dbReference type="Rhea" id="RHEA-COMP:10747"/>
        <dbReference type="Rhea" id="RHEA-COMP:10748"/>
        <dbReference type="ChEBI" id="CHEBI:83833"/>
        <dbReference type="ChEBI" id="CHEBI:83834"/>
        <dbReference type="EC" id="5.2.1.8"/>
    </reaction>
</comment>
<evidence type="ECO:0000313" key="6">
    <source>
        <dbReference type="EMBL" id="CAA9565953.1"/>
    </source>
</evidence>
<evidence type="ECO:0000256" key="4">
    <source>
        <dbReference type="SAM" id="MobiDB-lite"/>
    </source>
</evidence>
<dbReference type="PRINTS" id="PR00153">
    <property type="entry name" value="CSAPPISMRASE"/>
</dbReference>
<dbReference type="Gene3D" id="2.40.100.10">
    <property type="entry name" value="Cyclophilin-like"/>
    <property type="match status" value="1"/>
</dbReference>
<dbReference type="CDD" id="cd00317">
    <property type="entry name" value="cyclophilin"/>
    <property type="match status" value="1"/>
</dbReference>
<dbReference type="SUPFAM" id="SSF50891">
    <property type="entry name" value="Cyclophilin-like"/>
    <property type="match status" value="1"/>
</dbReference>
<dbReference type="GO" id="GO:0003755">
    <property type="term" value="F:peptidyl-prolyl cis-trans isomerase activity"/>
    <property type="evidence" value="ECO:0007669"/>
    <property type="project" value="UniProtKB-UniRule"/>
</dbReference>
<evidence type="ECO:0000256" key="2">
    <source>
        <dbReference type="ARBA" id="ARBA00023235"/>
    </source>
</evidence>
<dbReference type="Pfam" id="PF00160">
    <property type="entry name" value="Pro_isomerase"/>
    <property type="match status" value="1"/>
</dbReference>
<dbReference type="PROSITE" id="PS50072">
    <property type="entry name" value="CSA_PPIASE_2"/>
    <property type="match status" value="1"/>
</dbReference>
<organism evidence="6">
    <name type="scientific">uncultured Truepera sp</name>
    <dbReference type="NCBI Taxonomy" id="543023"/>
    <lineage>
        <taxon>Bacteria</taxon>
        <taxon>Thermotogati</taxon>
        <taxon>Deinococcota</taxon>
        <taxon>Deinococci</taxon>
        <taxon>Trueperales</taxon>
        <taxon>Trueperaceae</taxon>
        <taxon>Truepera</taxon>
        <taxon>environmental samples</taxon>
    </lineage>
</organism>
<dbReference type="AlphaFoldDB" id="A0A6J4V3S7"/>
<dbReference type="EMBL" id="CADCWP010000076">
    <property type="protein sequence ID" value="CAA9565953.1"/>
    <property type="molecule type" value="Genomic_DNA"/>
</dbReference>
<reference evidence="6" key="1">
    <citation type="submission" date="2020-02" db="EMBL/GenBank/DDBJ databases">
        <authorList>
            <person name="Meier V. D."/>
        </authorList>
    </citation>
    <scope>NUCLEOTIDE SEQUENCE</scope>
    <source>
        <strain evidence="6">AVDCRST_MAG86</strain>
    </source>
</reference>
<feature type="region of interest" description="Disordered" evidence="4">
    <location>
        <begin position="1"/>
        <end position="24"/>
    </location>
</feature>
<accession>A0A6J4V3S7</accession>
<feature type="compositionally biased region" description="Basic and acidic residues" evidence="4">
    <location>
        <begin position="8"/>
        <end position="24"/>
    </location>
</feature>
<dbReference type="InterPro" id="IPR020892">
    <property type="entry name" value="Cyclophilin-type_PPIase_CS"/>
</dbReference>
<evidence type="ECO:0000256" key="3">
    <source>
        <dbReference type="RuleBase" id="RU363019"/>
    </source>
</evidence>
<proteinExistence type="inferred from homology"/>
<sequence>MDTYTEQGYREAEPLSKDRQTEFAKPEQVLETGKDYLAVIDTNKGRIVIDLFQDDAPETVNNFIFLARNGFYDGVVFHRVLEDFMAQTGDPTGTGRGGPGYTFGDETDNGRSHTSKGILSMANAGPGTNGSQFFITFAEAPWLDGKHTVFGRVTEGLEVLDTLQRIDPMRASGTKPDVMERVTILERA</sequence>
<dbReference type="PANTHER" id="PTHR45625">
    <property type="entry name" value="PEPTIDYL-PROLYL CIS-TRANS ISOMERASE-RELATED"/>
    <property type="match status" value="1"/>
</dbReference>
<dbReference type="GO" id="GO:0006457">
    <property type="term" value="P:protein folding"/>
    <property type="evidence" value="ECO:0007669"/>
    <property type="project" value="InterPro"/>
</dbReference>
<comment type="function">
    <text evidence="3">PPIases accelerate the folding of proteins. It catalyzes the cis-trans isomerization of proline imidic peptide bonds in oligopeptides.</text>
</comment>
<comment type="similarity">
    <text evidence="3">Belongs to the cyclophilin-type PPIase family.</text>
</comment>
<dbReference type="InterPro" id="IPR029000">
    <property type="entry name" value="Cyclophilin-like_dom_sf"/>
</dbReference>
<gene>
    <name evidence="6" type="ORF">AVDCRST_MAG86-1058</name>
</gene>
<name>A0A6J4V3S7_9DEIN</name>
<dbReference type="PROSITE" id="PS00170">
    <property type="entry name" value="CSA_PPIASE_1"/>
    <property type="match status" value="1"/>
</dbReference>
<dbReference type="EC" id="5.2.1.8" evidence="3"/>